<keyword evidence="10" id="KW-0732">Signal</keyword>
<feature type="transmembrane region" description="Helical" evidence="9">
    <location>
        <begin position="744"/>
        <end position="766"/>
    </location>
</feature>
<reference evidence="12" key="1">
    <citation type="submission" date="2013-11" db="EMBL/GenBank/DDBJ databases">
        <title>Genome sequence of the fusiform rust pathogen reveals effectors for host alternation and coevolution with pine.</title>
        <authorList>
            <consortium name="DOE Joint Genome Institute"/>
            <person name="Smith K."/>
            <person name="Pendleton A."/>
            <person name="Kubisiak T."/>
            <person name="Anderson C."/>
            <person name="Salamov A."/>
            <person name="Aerts A."/>
            <person name="Riley R."/>
            <person name="Clum A."/>
            <person name="Lindquist E."/>
            <person name="Ence D."/>
            <person name="Campbell M."/>
            <person name="Kronenberg Z."/>
            <person name="Feau N."/>
            <person name="Dhillon B."/>
            <person name="Hamelin R."/>
            <person name="Burleigh J."/>
            <person name="Smith J."/>
            <person name="Yandell M."/>
            <person name="Nelson C."/>
            <person name="Grigoriev I."/>
            <person name="Davis J."/>
        </authorList>
    </citation>
    <scope>NUCLEOTIDE SEQUENCE</scope>
    <source>
        <strain evidence="12">G11</strain>
    </source>
</reference>
<dbReference type="GO" id="GO:0005524">
    <property type="term" value="F:ATP binding"/>
    <property type="evidence" value="ECO:0007669"/>
    <property type="project" value="UniProtKB-KW"/>
</dbReference>
<dbReference type="Pfam" id="PF19055">
    <property type="entry name" value="ABC2_membrane_7"/>
    <property type="match status" value="1"/>
</dbReference>
<dbReference type="Gene3D" id="3.40.50.300">
    <property type="entry name" value="P-loop containing nucleotide triphosphate hydrolases"/>
    <property type="match status" value="1"/>
</dbReference>
<evidence type="ECO:0000259" key="11">
    <source>
        <dbReference type="PROSITE" id="PS50893"/>
    </source>
</evidence>
<proteinExistence type="predicted"/>
<dbReference type="InterPro" id="IPR017871">
    <property type="entry name" value="ABC_transporter-like_CS"/>
</dbReference>
<evidence type="ECO:0000256" key="4">
    <source>
        <dbReference type="ARBA" id="ARBA00022741"/>
    </source>
</evidence>
<dbReference type="InterPro" id="IPR013525">
    <property type="entry name" value="ABC2_TM"/>
</dbReference>
<comment type="subcellular location">
    <subcellularLocation>
        <location evidence="1">Membrane</location>
        <topology evidence="1">Multi-pass membrane protein</topology>
    </subcellularLocation>
</comment>
<dbReference type="Pfam" id="PF01061">
    <property type="entry name" value="ABC2_membrane"/>
    <property type="match status" value="1"/>
</dbReference>
<keyword evidence="13" id="KW-1185">Reference proteome</keyword>
<organism evidence="12 13">
    <name type="scientific">Cronartium quercuum f. sp. fusiforme G11</name>
    <dbReference type="NCBI Taxonomy" id="708437"/>
    <lineage>
        <taxon>Eukaryota</taxon>
        <taxon>Fungi</taxon>
        <taxon>Dikarya</taxon>
        <taxon>Basidiomycota</taxon>
        <taxon>Pucciniomycotina</taxon>
        <taxon>Pucciniomycetes</taxon>
        <taxon>Pucciniales</taxon>
        <taxon>Coleosporiaceae</taxon>
        <taxon>Cronartium</taxon>
    </lineage>
</organism>
<dbReference type="PANTHER" id="PTHR48041">
    <property type="entry name" value="ABC TRANSPORTER G FAMILY MEMBER 28"/>
    <property type="match status" value="1"/>
</dbReference>
<evidence type="ECO:0000256" key="8">
    <source>
        <dbReference type="SAM" id="MobiDB-lite"/>
    </source>
</evidence>
<dbReference type="Pfam" id="PF00005">
    <property type="entry name" value="ABC_tran"/>
    <property type="match status" value="1"/>
</dbReference>
<comment type="caution">
    <text evidence="12">The sequence shown here is derived from an EMBL/GenBank/DDBJ whole genome shotgun (WGS) entry which is preliminary data.</text>
</comment>
<keyword evidence="6 9" id="KW-1133">Transmembrane helix</keyword>
<name>A0A9P6TDV6_9BASI</name>
<feature type="chain" id="PRO_5040183245" description="ABC transporter domain-containing protein" evidence="10">
    <location>
        <begin position="25"/>
        <end position="1001"/>
    </location>
</feature>
<accession>A0A9P6TDV6</accession>
<dbReference type="InterPro" id="IPR027417">
    <property type="entry name" value="P-loop_NTPase"/>
</dbReference>
<feature type="compositionally biased region" description="Basic and acidic residues" evidence="8">
    <location>
        <begin position="398"/>
        <end position="415"/>
    </location>
</feature>
<evidence type="ECO:0000256" key="10">
    <source>
        <dbReference type="SAM" id="SignalP"/>
    </source>
</evidence>
<evidence type="ECO:0000256" key="5">
    <source>
        <dbReference type="ARBA" id="ARBA00022840"/>
    </source>
</evidence>
<dbReference type="PANTHER" id="PTHR48041:SF139">
    <property type="entry name" value="PROTEIN SCARLET"/>
    <property type="match status" value="1"/>
</dbReference>
<dbReference type="GO" id="GO:0016020">
    <property type="term" value="C:membrane"/>
    <property type="evidence" value="ECO:0007669"/>
    <property type="project" value="UniProtKB-SubCell"/>
</dbReference>
<dbReference type="AlphaFoldDB" id="A0A9P6TDV6"/>
<dbReference type="InterPro" id="IPR043926">
    <property type="entry name" value="ABCG_dom"/>
</dbReference>
<evidence type="ECO:0000256" key="6">
    <source>
        <dbReference type="ARBA" id="ARBA00022989"/>
    </source>
</evidence>
<dbReference type="GO" id="GO:0016887">
    <property type="term" value="F:ATP hydrolysis activity"/>
    <property type="evidence" value="ECO:0007669"/>
    <property type="project" value="InterPro"/>
</dbReference>
<dbReference type="GO" id="GO:0140359">
    <property type="term" value="F:ABC-type transporter activity"/>
    <property type="evidence" value="ECO:0007669"/>
    <property type="project" value="InterPro"/>
</dbReference>
<evidence type="ECO:0000256" key="2">
    <source>
        <dbReference type="ARBA" id="ARBA00022448"/>
    </source>
</evidence>
<dbReference type="PROSITE" id="PS01186">
    <property type="entry name" value="EGF_2"/>
    <property type="match status" value="1"/>
</dbReference>
<keyword evidence="3 9" id="KW-0812">Transmembrane</keyword>
<evidence type="ECO:0000313" key="12">
    <source>
        <dbReference type="EMBL" id="KAG0148836.1"/>
    </source>
</evidence>
<dbReference type="EMBL" id="MU167233">
    <property type="protein sequence ID" value="KAG0148836.1"/>
    <property type="molecule type" value="Genomic_DNA"/>
</dbReference>
<dbReference type="InterPro" id="IPR000742">
    <property type="entry name" value="EGF"/>
</dbReference>
<protein>
    <recommendedName>
        <fullName evidence="11">ABC transporter domain-containing protein</fullName>
    </recommendedName>
</protein>
<feature type="region of interest" description="Disordered" evidence="8">
    <location>
        <begin position="397"/>
        <end position="429"/>
    </location>
</feature>
<dbReference type="InterPro" id="IPR003593">
    <property type="entry name" value="AAA+_ATPase"/>
</dbReference>
<evidence type="ECO:0000256" key="3">
    <source>
        <dbReference type="ARBA" id="ARBA00022692"/>
    </source>
</evidence>
<evidence type="ECO:0000256" key="1">
    <source>
        <dbReference type="ARBA" id="ARBA00004141"/>
    </source>
</evidence>
<gene>
    <name evidence="12" type="ORF">CROQUDRAFT_379944</name>
</gene>
<evidence type="ECO:0000313" key="13">
    <source>
        <dbReference type="Proteomes" id="UP000886653"/>
    </source>
</evidence>
<feature type="domain" description="ABC transporter" evidence="11">
    <location>
        <begin position="421"/>
        <end position="670"/>
    </location>
</feature>
<keyword evidence="4" id="KW-0547">Nucleotide-binding</keyword>
<dbReference type="CDD" id="cd03213">
    <property type="entry name" value="ABCG_EPDR"/>
    <property type="match status" value="1"/>
</dbReference>
<feature type="transmembrane region" description="Helical" evidence="9">
    <location>
        <begin position="778"/>
        <end position="800"/>
    </location>
</feature>
<dbReference type="PROSITE" id="PS50893">
    <property type="entry name" value="ABC_TRANSPORTER_2"/>
    <property type="match status" value="1"/>
</dbReference>
<keyword evidence="2" id="KW-0813">Transport</keyword>
<feature type="signal peptide" evidence="10">
    <location>
        <begin position="1"/>
        <end position="24"/>
    </location>
</feature>
<feature type="transmembrane region" description="Helical" evidence="9">
    <location>
        <begin position="324"/>
        <end position="346"/>
    </location>
</feature>
<dbReference type="PROSITE" id="PS00211">
    <property type="entry name" value="ABC_TRANSPORTER_1"/>
    <property type="match status" value="1"/>
</dbReference>
<sequence>MLLSRSHVLGHCLLLCLSISLTHAQSCQDRNLPSDSCECLPGFTNSPNCNTVACGSPFTTSSKRPVLNPSLAGDFGSQGCQKQCVDGFGGTVCNICKSTDACKSGISGSGSTGLSATGALASSASQDMICNSEPTAFGVSFGQCGIENPTLTSLFPGKVWGTFQINADPSSAPLPSSVLSGFSANSAVANVWYSPNSSAAAEVQVACIANNCTQEISHNVNIVHCTALKCHCVPGTAACGGGAMDLTGAINGMKGEANFECGISNATSTTTCSLKTDVVKALFGPNGFVLPNCEFGECISRSVADMKRKLLYHQETNSLSTGQIIGLVVILAILFGLIALVIFGLWQQRQARHPSRPSSSLPPAGAARVVWNDLRYVLNAKGSRSLYQRARLSSGTSSDEKVLAKESSEPAHDGDSPVTSLSPHSPNYDRLQPKQILRGLSGSVEPGAMMAILGPSGAGKSTFLDILAGQRKAGQVTGTHSISLLDGTNASADGHAITIGFVDQADIVPATSTVREALMFAASLKLPEDVSDETKELRVAEVIDLLGLSHVTHSRIGNDEVRGLSGGERRRLSIGLELIAKPSILFLDEPTSGLDSVSALRVVNVLKGLSTDAPPGCGTTIICSIHQPSSQIYHAFDYICLLAPGGRQVYCGKTEEATDFIASHGLHCPPGYNFADYLLEIACDAPPSLLEQADTKRSGSGTYPASILSTPLSVLAKTRPQTTIMTQFQTLSKREWINLKRDPTLFWMHALVALVTGVFVGAMYFQAKVTIAGFQNRIGSLLFLGAIISFSALSALNNFLHVRLLFMRERASNYYSPPAWLLSRLVFDLIPLRLIPALVMSIIVYYMVGLNSEADRVLKFLLISTQLSTVQTLYNLFLAAIFPQGGLAILWASLTNLFQLAFAGFFVNLASITPILRWAQYLAPLKFALEATSVNEVGAGLMIKDSIQGVNIQISASMIMEMLFGFEPNAFWRDVIVLFGFIAGLTFLLVLAVYYKLRQTR</sequence>
<dbReference type="SMART" id="SM00382">
    <property type="entry name" value="AAA"/>
    <property type="match status" value="1"/>
</dbReference>
<feature type="transmembrane region" description="Helical" evidence="9">
    <location>
        <begin position="894"/>
        <end position="916"/>
    </location>
</feature>
<keyword evidence="5" id="KW-0067">ATP-binding</keyword>
<evidence type="ECO:0000256" key="9">
    <source>
        <dbReference type="SAM" id="Phobius"/>
    </source>
</evidence>
<feature type="transmembrane region" description="Helical" evidence="9">
    <location>
        <begin position="970"/>
        <end position="995"/>
    </location>
</feature>
<dbReference type="SUPFAM" id="SSF52540">
    <property type="entry name" value="P-loop containing nucleoside triphosphate hydrolases"/>
    <property type="match status" value="1"/>
</dbReference>
<dbReference type="InterPro" id="IPR050352">
    <property type="entry name" value="ABCG_transporters"/>
</dbReference>
<dbReference type="Proteomes" id="UP000886653">
    <property type="component" value="Unassembled WGS sequence"/>
</dbReference>
<dbReference type="InterPro" id="IPR003439">
    <property type="entry name" value="ABC_transporter-like_ATP-bd"/>
</dbReference>
<feature type="transmembrane region" description="Helical" evidence="9">
    <location>
        <begin position="821"/>
        <end position="848"/>
    </location>
</feature>
<evidence type="ECO:0000256" key="7">
    <source>
        <dbReference type="ARBA" id="ARBA00023136"/>
    </source>
</evidence>
<dbReference type="OrthoDB" id="66620at2759"/>
<feature type="transmembrane region" description="Helical" evidence="9">
    <location>
        <begin position="860"/>
        <end position="882"/>
    </location>
</feature>
<keyword evidence="7 9" id="KW-0472">Membrane</keyword>